<dbReference type="NCBIfam" id="NF012200">
    <property type="entry name" value="choice_anch_D"/>
    <property type="match status" value="1"/>
</dbReference>
<dbReference type="InterPro" id="IPR054090">
    <property type="entry name" value="Cep192_Spd-2-like_dom"/>
</dbReference>
<evidence type="ECO:0000313" key="2">
    <source>
        <dbReference type="EMBL" id="TLX46528.1"/>
    </source>
</evidence>
<organism evidence="2 3">
    <name type="scientific">Pseudoalteromonas phenolica</name>
    <dbReference type="NCBI Taxonomy" id="161398"/>
    <lineage>
        <taxon>Bacteria</taxon>
        <taxon>Pseudomonadati</taxon>
        <taxon>Pseudomonadota</taxon>
        <taxon>Gammaproteobacteria</taxon>
        <taxon>Alteromonadales</taxon>
        <taxon>Pseudoalteromonadaceae</taxon>
        <taxon>Pseudoalteromonas</taxon>
    </lineage>
</organism>
<dbReference type="AlphaFoldDB" id="A0A5R9Q044"/>
<reference evidence="2 3" key="1">
    <citation type="submission" date="2018-01" db="EMBL/GenBank/DDBJ databases">
        <title>Co-occurrence of chitin degradation, pigmentation and bioactivity in marine Pseudoalteromonas.</title>
        <authorList>
            <person name="Paulsen S."/>
            <person name="Gram L."/>
            <person name="Machado H."/>
        </authorList>
    </citation>
    <scope>NUCLEOTIDE SEQUENCE [LARGE SCALE GENOMIC DNA]</scope>
    <source>
        <strain evidence="2 3">S3663</strain>
    </source>
</reference>
<dbReference type="OrthoDB" id="6091599at2"/>
<evidence type="ECO:0000259" key="1">
    <source>
        <dbReference type="Pfam" id="PF22073"/>
    </source>
</evidence>
<sequence>MLFDIPVNKTLLATVIPAVIVGAPTYANVESAIQQSSSESIKKPTAAEKTNSIAASLVTVKIPKKPDQKVDVDFNHLVRQKTKQDTLKFLQQQGLLTNKSVQKTETILAKGTNKRFALGSCRRGDNNQCTTSISRTECTSTFNGQYYNAATCPSQSNPEINIKEGGSDVSNSGTINFGNIEVGASSTKTFTIEETGGADLTINSIAVTSSDGFTLSSRGCSSPSQTLNKNNTSSCTFVVAFSPVSTGSKSGTATINNTDSDEGTYTINLNGTGVDTTAPTVSSVGVPSNDTYVAGENLEFTVNTSENVTVNTTSGTPSIAITVGSTTKNATYVSG</sequence>
<name>A0A5R9Q044_9GAMM</name>
<accession>A0A5R9Q044</accession>
<dbReference type="InterPro" id="IPR013783">
    <property type="entry name" value="Ig-like_fold"/>
</dbReference>
<dbReference type="EMBL" id="PPSW01000021">
    <property type="protein sequence ID" value="TLX46528.1"/>
    <property type="molecule type" value="Genomic_DNA"/>
</dbReference>
<comment type="caution">
    <text evidence="2">The sequence shown here is derived from an EMBL/GenBank/DDBJ whole genome shotgun (WGS) entry which is preliminary data.</text>
</comment>
<feature type="domain" description="Cep192/Spd-2-like" evidence="1">
    <location>
        <begin position="170"/>
        <end position="273"/>
    </location>
</feature>
<dbReference type="Gene3D" id="2.60.40.10">
    <property type="entry name" value="Immunoglobulins"/>
    <property type="match status" value="1"/>
</dbReference>
<proteinExistence type="predicted"/>
<dbReference type="Proteomes" id="UP000309186">
    <property type="component" value="Unassembled WGS sequence"/>
</dbReference>
<feature type="non-terminal residue" evidence="2">
    <location>
        <position position="335"/>
    </location>
</feature>
<gene>
    <name evidence="2" type="ORF">C1E24_12725</name>
</gene>
<dbReference type="Pfam" id="PF22073">
    <property type="entry name" value="Cep192_D4"/>
    <property type="match status" value="1"/>
</dbReference>
<evidence type="ECO:0000313" key="3">
    <source>
        <dbReference type="Proteomes" id="UP000309186"/>
    </source>
</evidence>
<protein>
    <recommendedName>
        <fullName evidence="1">Cep192/Spd-2-like domain-containing protein</fullName>
    </recommendedName>
</protein>
<dbReference type="RefSeq" id="WP_138481997.1">
    <property type="nucleotide sequence ID" value="NZ_PPSW01000021.1"/>
</dbReference>